<dbReference type="AlphaFoldDB" id="A0A833YFK2"/>
<evidence type="ECO:0000313" key="3">
    <source>
        <dbReference type="Proteomes" id="UP000664940"/>
    </source>
</evidence>
<proteinExistence type="predicted"/>
<gene>
    <name evidence="2" type="ORF">HJG60_009380</name>
</gene>
<evidence type="ECO:0000256" key="1">
    <source>
        <dbReference type="SAM" id="MobiDB-lite"/>
    </source>
</evidence>
<organism evidence="2 3">
    <name type="scientific">Phyllostomus discolor</name>
    <name type="common">pale spear-nosed bat</name>
    <dbReference type="NCBI Taxonomy" id="89673"/>
    <lineage>
        <taxon>Eukaryota</taxon>
        <taxon>Metazoa</taxon>
        <taxon>Chordata</taxon>
        <taxon>Craniata</taxon>
        <taxon>Vertebrata</taxon>
        <taxon>Euteleostomi</taxon>
        <taxon>Mammalia</taxon>
        <taxon>Eutheria</taxon>
        <taxon>Laurasiatheria</taxon>
        <taxon>Chiroptera</taxon>
        <taxon>Yangochiroptera</taxon>
        <taxon>Phyllostomidae</taxon>
        <taxon>Phyllostominae</taxon>
        <taxon>Phyllostomus</taxon>
    </lineage>
</organism>
<reference evidence="2 3" key="1">
    <citation type="journal article" date="2020" name="Nature">
        <title>Six reference-quality genomes reveal evolution of bat adaptations.</title>
        <authorList>
            <person name="Jebb D."/>
            <person name="Huang Z."/>
            <person name="Pippel M."/>
            <person name="Hughes G.M."/>
            <person name="Lavrichenko K."/>
            <person name="Devanna P."/>
            <person name="Winkler S."/>
            <person name="Jermiin L.S."/>
            <person name="Skirmuntt E.C."/>
            <person name="Katzourakis A."/>
            <person name="Burkitt-Gray L."/>
            <person name="Ray D.A."/>
            <person name="Sullivan K.A.M."/>
            <person name="Roscito J.G."/>
            <person name="Kirilenko B.M."/>
            <person name="Davalos L.M."/>
            <person name="Corthals A.P."/>
            <person name="Power M.L."/>
            <person name="Jones G."/>
            <person name="Ransome R.D."/>
            <person name="Dechmann D.K.N."/>
            <person name="Locatelli A.G."/>
            <person name="Puechmaille S.J."/>
            <person name="Fedrigo O."/>
            <person name="Jarvis E.D."/>
            <person name="Hiller M."/>
            <person name="Vernes S.C."/>
            <person name="Myers E.W."/>
            <person name="Teeling E.C."/>
        </authorList>
    </citation>
    <scope>NUCLEOTIDE SEQUENCE [LARGE SCALE GENOMIC DNA]</scope>
    <source>
        <strain evidence="2">Bat1K_MPI-CBG_1</strain>
    </source>
</reference>
<feature type="region of interest" description="Disordered" evidence="1">
    <location>
        <begin position="48"/>
        <end position="79"/>
    </location>
</feature>
<dbReference type="Proteomes" id="UP000664940">
    <property type="component" value="Unassembled WGS sequence"/>
</dbReference>
<protein>
    <submittedName>
        <fullName evidence="2">Uncharacterized protein</fullName>
    </submittedName>
</protein>
<evidence type="ECO:0000313" key="2">
    <source>
        <dbReference type="EMBL" id="KAF6074970.1"/>
    </source>
</evidence>
<dbReference type="EMBL" id="JABVXQ010000015">
    <property type="protein sequence ID" value="KAF6074970.1"/>
    <property type="molecule type" value="Genomic_DNA"/>
</dbReference>
<accession>A0A833YFK2</accession>
<comment type="caution">
    <text evidence="2">The sequence shown here is derived from an EMBL/GenBank/DDBJ whole genome shotgun (WGS) entry which is preliminary data.</text>
</comment>
<sequence length="162" mass="17986">MTRCCGSPREPGLPTGSTSWALGALGRRLPLKRRLGFEVRCQGRHPGPDPCRHVPALSRQPQLRVSREESSNSRARGVGPDLHVQCTMLAFPVLPGQDHSLPFSFSSASAGSAFQEGWCSQKAEGKEGQERWAGHQEERATERVRVQSRLFRSRVRWNEGQG</sequence>
<name>A0A833YFK2_9CHIR</name>